<evidence type="ECO:0000313" key="2">
    <source>
        <dbReference type="Proteomes" id="UP000028488"/>
    </source>
</evidence>
<gene>
    <name evidence="1" type="ORF">EP51_02050</name>
</gene>
<evidence type="ECO:0000313" key="1">
    <source>
        <dbReference type="EMBL" id="AII03466.1"/>
    </source>
</evidence>
<dbReference type="eggNOG" id="COG2909">
    <property type="taxonomic scope" value="Bacteria"/>
</dbReference>
<dbReference type="Proteomes" id="UP000028488">
    <property type="component" value="Chromosome"/>
</dbReference>
<name>A0A076ECX6_RHOOP</name>
<evidence type="ECO:0008006" key="3">
    <source>
        <dbReference type="Google" id="ProtNLM"/>
    </source>
</evidence>
<proteinExistence type="predicted"/>
<dbReference type="SUPFAM" id="SSF52540">
    <property type="entry name" value="P-loop containing nucleoside triphosphate hydrolases"/>
    <property type="match status" value="1"/>
</dbReference>
<reference evidence="1 2" key="1">
    <citation type="submission" date="2014-07" db="EMBL/GenBank/DDBJ databases">
        <title>Genome Sequence of Rhodococcus opacus Strain R7, a Biodegrader of Mono- and Polycyclic Aromatic Hydrocarbons.</title>
        <authorList>
            <person name="Di Gennaro P."/>
            <person name="Zampolli J."/>
            <person name="Presti I."/>
            <person name="Cappelletti M."/>
            <person name="D'Ursi P."/>
            <person name="Orro A."/>
            <person name="Mezzelani A."/>
            <person name="Milanesi L."/>
        </authorList>
    </citation>
    <scope>NUCLEOTIDE SEQUENCE [LARGE SCALE GENOMIC DNA]</scope>
    <source>
        <strain evidence="1 2">R7</strain>
    </source>
</reference>
<accession>A0A076ECX6</accession>
<protein>
    <recommendedName>
        <fullName evidence="3">LuxR family transcriptional regulator</fullName>
    </recommendedName>
</protein>
<organism evidence="1 2">
    <name type="scientific">Rhodococcus opacus</name>
    <name type="common">Nocardia opaca</name>
    <dbReference type="NCBI Taxonomy" id="37919"/>
    <lineage>
        <taxon>Bacteria</taxon>
        <taxon>Bacillati</taxon>
        <taxon>Actinomycetota</taxon>
        <taxon>Actinomycetes</taxon>
        <taxon>Mycobacteriales</taxon>
        <taxon>Nocardiaceae</taxon>
        <taxon>Rhodococcus</taxon>
    </lineage>
</organism>
<dbReference type="AlphaFoldDB" id="A0A076ECX6"/>
<dbReference type="EMBL" id="CP008947">
    <property type="protein sequence ID" value="AII03466.1"/>
    <property type="molecule type" value="Genomic_DNA"/>
</dbReference>
<sequence>MAGGAGVGKSRLASAAVAVLAKRHAVRWVTATASARTLPLGAFAQWAPISQADPMMVIHTVIKALTAGDKPVVVAVDDVHLLDDLSVVVIQQLVQRGLAKVVLTLRSTEPAPDTAWGLLMRKSGAGLRLAADPGVGFSSCCRG</sequence>
<dbReference type="InterPro" id="IPR027417">
    <property type="entry name" value="P-loop_NTPase"/>
</dbReference>